<dbReference type="InterPro" id="IPR011330">
    <property type="entry name" value="Glyco_hydro/deAcase_b/a-brl"/>
</dbReference>
<dbReference type="SUPFAM" id="SSF88713">
    <property type="entry name" value="Glycoside hydrolase/deacetylase"/>
    <property type="match status" value="1"/>
</dbReference>
<dbReference type="RefSeq" id="WP_185692902.1">
    <property type="nucleotide sequence ID" value="NZ_JACHVA010000082.1"/>
</dbReference>
<dbReference type="GO" id="GO:0005975">
    <property type="term" value="P:carbohydrate metabolic process"/>
    <property type="evidence" value="ECO:0007669"/>
    <property type="project" value="InterPro"/>
</dbReference>
<reference evidence="2 3" key="1">
    <citation type="submission" date="2020-07" db="EMBL/GenBank/DDBJ databases">
        <authorList>
            <person name="Feng X."/>
        </authorList>
    </citation>
    <scope>NUCLEOTIDE SEQUENCE [LARGE SCALE GENOMIC DNA]</scope>
    <source>
        <strain evidence="2 3">JCM14086</strain>
    </source>
</reference>
<dbReference type="InterPro" id="IPR002509">
    <property type="entry name" value="NODB_dom"/>
</dbReference>
<gene>
    <name evidence="2" type="ORF">H5P30_10500</name>
</gene>
<dbReference type="CDD" id="cd10917">
    <property type="entry name" value="CE4_NodB_like_6s_7s"/>
    <property type="match status" value="1"/>
</dbReference>
<proteinExistence type="predicted"/>
<evidence type="ECO:0000313" key="2">
    <source>
        <dbReference type="EMBL" id="MBC2602207.1"/>
    </source>
</evidence>
<organism evidence="2 3">
    <name type="scientific">Puniceicoccus vermicola</name>
    <dbReference type="NCBI Taxonomy" id="388746"/>
    <lineage>
        <taxon>Bacteria</taxon>
        <taxon>Pseudomonadati</taxon>
        <taxon>Verrucomicrobiota</taxon>
        <taxon>Opitutia</taxon>
        <taxon>Puniceicoccales</taxon>
        <taxon>Puniceicoccaceae</taxon>
        <taxon>Puniceicoccus</taxon>
    </lineage>
</organism>
<dbReference type="AlphaFoldDB" id="A0A7X1AYG1"/>
<dbReference type="PROSITE" id="PS51677">
    <property type="entry name" value="NODB"/>
    <property type="match status" value="1"/>
</dbReference>
<evidence type="ECO:0000259" key="1">
    <source>
        <dbReference type="PROSITE" id="PS51677"/>
    </source>
</evidence>
<dbReference type="Proteomes" id="UP000525652">
    <property type="component" value="Unassembled WGS sequence"/>
</dbReference>
<dbReference type="Gene3D" id="3.20.20.370">
    <property type="entry name" value="Glycoside hydrolase/deacetylase"/>
    <property type="match status" value="1"/>
</dbReference>
<protein>
    <submittedName>
        <fullName evidence="2">Polysaccharide deacetylase family protein</fullName>
    </submittedName>
</protein>
<dbReference type="InterPro" id="IPR050248">
    <property type="entry name" value="Polysacc_deacetylase_ArnD"/>
</dbReference>
<evidence type="ECO:0000313" key="3">
    <source>
        <dbReference type="Proteomes" id="UP000525652"/>
    </source>
</evidence>
<comment type="caution">
    <text evidence="2">The sequence shown here is derived from an EMBL/GenBank/DDBJ whole genome shotgun (WGS) entry which is preliminary data.</text>
</comment>
<accession>A0A7X1AYG1</accession>
<dbReference type="Pfam" id="PF01522">
    <property type="entry name" value="Polysacc_deac_1"/>
    <property type="match status" value="1"/>
</dbReference>
<name>A0A7X1AYG1_9BACT</name>
<keyword evidence="3" id="KW-1185">Reference proteome</keyword>
<dbReference type="EMBL" id="JACHVA010000082">
    <property type="protein sequence ID" value="MBC2602207.1"/>
    <property type="molecule type" value="Genomic_DNA"/>
</dbReference>
<dbReference type="GO" id="GO:0016810">
    <property type="term" value="F:hydrolase activity, acting on carbon-nitrogen (but not peptide) bonds"/>
    <property type="evidence" value="ECO:0007669"/>
    <property type="project" value="InterPro"/>
</dbReference>
<feature type="domain" description="NodB homology" evidence="1">
    <location>
        <begin position="64"/>
        <end position="246"/>
    </location>
</feature>
<dbReference type="PANTHER" id="PTHR10587:SF137">
    <property type="entry name" value="4-DEOXY-4-FORMAMIDO-L-ARABINOSE-PHOSPHOUNDECAPRENOL DEFORMYLASE ARND-RELATED"/>
    <property type="match status" value="1"/>
</dbReference>
<dbReference type="PANTHER" id="PTHR10587">
    <property type="entry name" value="GLYCOSYL TRANSFERASE-RELATED"/>
    <property type="match status" value="1"/>
</dbReference>
<sequence>MKPWLLIQTLAIKILAICLILEGTFTITGWLLFFGAGGFVVLHLLHPRLQGLCDVTSRFITDAPEVWLTIDDGPSPEDTPQILDLLDKYNAKATFFVVGEPAESHPELIRQVLARGHEIGTHTYTHPVASFWFAGASRTQSEVEKCHKLLQGLGANLRWFRAPVGIKNFWLRRTLREHGLHCVSWSIRSGDSFSRSPESVTSRILSKLRPGAILLLHEGSSLTESIRVHAIAQVLQALQERGYRCVLPGERAVNRLSTNGLRIRAGSNQA</sequence>